<reference evidence="2" key="2">
    <citation type="submission" date="2015-01" db="EMBL/GenBank/DDBJ databases">
        <title>Evolutionary Origins and Diversification of the Mycorrhizal Mutualists.</title>
        <authorList>
            <consortium name="DOE Joint Genome Institute"/>
            <consortium name="Mycorrhizal Genomics Consortium"/>
            <person name="Kohler A."/>
            <person name="Kuo A."/>
            <person name="Nagy L.G."/>
            <person name="Floudas D."/>
            <person name="Copeland A."/>
            <person name="Barry K.W."/>
            <person name="Cichocki N."/>
            <person name="Veneault-Fourrey C."/>
            <person name="LaButti K."/>
            <person name="Lindquist E.A."/>
            <person name="Lipzen A."/>
            <person name="Lundell T."/>
            <person name="Morin E."/>
            <person name="Murat C."/>
            <person name="Riley R."/>
            <person name="Ohm R."/>
            <person name="Sun H."/>
            <person name="Tunlid A."/>
            <person name="Henrissat B."/>
            <person name="Grigoriev I.V."/>
            <person name="Hibbett D.S."/>
            <person name="Martin F."/>
        </authorList>
    </citation>
    <scope>NUCLEOTIDE SEQUENCE [LARGE SCALE GENOMIC DNA]</scope>
    <source>
        <strain evidence="2">h7</strain>
    </source>
</reference>
<organism evidence="1 2">
    <name type="scientific">Hebeloma cylindrosporum</name>
    <dbReference type="NCBI Taxonomy" id="76867"/>
    <lineage>
        <taxon>Eukaryota</taxon>
        <taxon>Fungi</taxon>
        <taxon>Dikarya</taxon>
        <taxon>Basidiomycota</taxon>
        <taxon>Agaricomycotina</taxon>
        <taxon>Agaricomycetes</taxon>
        <taxon>Agaricomycetidae</taxon>
        <taxon>Agaricales</taxon>
        <taxon>Agaricineae</taxon>
        <taxon>Hymenogastraceae</taxon>
        <taxon>Hebeloma</taxon>
    </lineage>
</organism>
<dbReference type="OrthoDB" id="2788229at2759"/>
<protein>
    <recommendedName>
        <fullName evidence="3">F-box domain-containing protein</fullName>
    </recommendedName>
</protein>
<proteinExistence type="predicted"/>
<dbReference type="Proteomes" id="UP000053424">
    <property type="component" value="Unassembled WGS sequence"/>
</dbReference>
<gene>
    <name evidence="1" type="ORF">M413DRAFT_446877</name>
</gene>
<evidence type="ECO:0000313" key="1">
    <source>
        <dbReference type="EMBL" id="KIM39973.1"/>
    </source>
</evidence>
<dbReference type="EMBL" id="KN831784">
    <property type="protein sequence ID" value="KIM39973.1"/>
    <property type="molecule type" value="Genomic_DNA"/>
</dbReference>
<evidence type="ECO:0000313" key="2">
    <source>
        <dbReference type="Proteomes" id="UP000053424"/>
    </source>
</evidence>
<evidence type="ECO:0008006" key="3">
    <source>
        <dbReference type="Google" id="ProtNLM"/>
    </source>
</evidence>
<sequence>MNKMQRKQFVIPQEIIDQFIDHLYHDRGALKACALACRSWVSSSRYHLFGIIALFPLGDGEDGRFSGLLGVLDHPLCTFASSVRTLCISTDDEQNPTLPPPTWAESLIPGLAKLVSVKSLIAFAIGGRRFGWGPLFSSTTFITQITHLRLECPDFITFEDFTGL</sequence>
<dbReference type="STRING" id="686832.A0A0C2XQT2"/>
<accession>A0A0C2XQT2</accession>
<dbReference type="AlphaFoldDB" id="A0A0C2XQT2"/>
<reference evidence="1 2" key="1">
    <citation type="submission" date="2014-04" db="EMBL/GenBank/DDBJ databases">
        <authorList>
            <consortium name="DOE Joint Genome Institute"/>
            <person name="Kuo A."/>
            <person name="Gay G."/>
            <person name="Dore J."/>
            <person name="Kohler A."/>
            <person name="Nagy L.G."/>
            <person name="Floudas D."/>
            <person name="Copeland A."/>
            <person name="Barry K.W."/>
            <person name="Cichocki N."/>
            <person name="Veneault-Fourrey C."/>
            <person name="LaButti K."/>
            <person name="Lindquist E.A."/>
            <person name="Lipzen A."/>
            <person name="Lundell T."/>
            <person name="Morin E."/>
            <person name="Murat C."/>
            <person name="Sun H."/>
            <person name="Tunlid A."/>
            <person name="Henrissat B."/>
            <person name="Grigoriev I.V."/>
            <person name="Hibbett D.S."/>
            <person name="Martin F."/>
            <person name="Nordberg H.P."/>
            <person name="Cantor M.N."/>
            <person name="Hua S.X."/>
        </authorList>
    </citation>
    <scope>NUCLEOTIDE SEQUENCE [LARGE SCALE GENOMIC DNA]</scope>
    <source>
        <strain evidence="2">h7</strain>
    </source>
</reference>
<keyword evidence="2" id="KW-1185">Reference proteome</keyword>
<name>A0A0C2XQT2_HEBCY</name>
<dbReference type="HOGENOM" id="CLU_1619238_0_0_1"/>